<comment type="cofactor">
    <cofactor evidence="1 8">
        <name>heme</name>
        <dbReference type="ChEBI" id="CHEBI:30413"/>
    </cofactor>
</comment>
<evidence type="ECO:0008006" key="13">
    <source>
        <dbReference type="Google" id="ProtNLM"/>
    </source>
</evidence>
<dbReference type="InterPro" id="IPR036396">
    <property type="entry name" value="Cyt_P450_sf"/>
</dbReference>
<feature type="transmembrane region" description="Helical" evidence="10">
    <location>
        <begin position="21"/>
        <end position="42"/>
    </location>
</feature>
<proteinExistence type="inferred from homology"/>
<keyword evidence="3 8" id="KW-0479">Metal-binding</keyword>
<evidence type="ECO:0000256" key="8">
    <source>
        <dbReference type="PIRSR" id="PIRSR602401-1"/>
    </source>
</evidence>
<evidence type="ECO:0000313" key="12">
    <source>
        <dbReference type="Proteomes" id="UP000672032"/>
    </source>
</evidence>
<evidence type="ECO:0000256" key="2">
    <source>
        <dbReference type="ARBA" id="ARBA00010617"/>
    </source>
</evidence>
<dbReference type="GO" id="GO:0020037">
    <property type="term" value="F:heme binding"/>
    <property type="evidence" value="ECO:0007669"/>
    <property type="project" value="InterPro"/>
</dbReference>
<keyword evidence="10" id="KW-0812">Transmembrane</keyword>
<feature type="binding site" description="axial binding residue" evidence="8">
    <location>
        <position position="457"/>
    </location>
    <ligand>
        <name>heme</name>
        <dbReference type="ChEBI" id="CHEBI:30413"/>
    </ligand>
    <ligandPart>
        <name>Fe</name>
        <dbReference type="ChEBI" id="CHEBI:18248"/>
    </ligandPart>
</feature>
<dbReference type="InterPro" id="IPR017972">
    <property type="entry name" value="Cyt_P450_CS"/>
</dbReference>
<name>A0A8A3P0R5_9HELO</name>
<dbReference type="PRINTS" id="PR00385">
    <property type="entry name" value="P450"/>
</dbReference>
<dbReference type="PRINTS" id="PR00463">
    <property type="entry name" value="EP450I"/>
</dbReference>
<keyword evidence="7 9" id="KW-0503">Monooxygenase</keyword>
<sequence>MSQFQSGLFTQGPNLITTTDLGIIIFTSLSIWTIYGAIYRLYFSPIAKFPGPKLAALTLWYEFYFSVICDGQWIWEIKRMHEQYGPIIRINPYELHIDDLEYYNELYAGSTKKREKYGWFTNSAGSPGSCFETLGHDLHRLRRNAINPFFSKRSITAVEPMINSKISLLSDTIHSHFVDATPVDLRVLFNSFTLDVTSEYAFGESFGALTSKDVAETWRKAIAYIMPMMPLIMQFPILVTIMEWLPDSLAGPIAGHHRNSRRQVTRVLNHEDTGSLQNTIFHTLRDTDLLPPQEKTMRRLADEGNTVISAGTDTTAHTLAVLFYHLLDNPEILSRLRDEISTIDEDITWASLEKLSFLSAVIAEGLRMASVALTRLPRIAPDEDLKFQQWTIPAGTPTSMSFYFLHYSPVVFPSPKKFDPTRWIADSTSGDWATGGAGRNHRLDKYLVPFSKGTRMCAGMNLAYAELFLTTARILKRFDFELYKTTKVDVEIRREHFVAAPAAGSKGIRVIVTKDRGESK</sequence>
<dbReference type="CDD" id="cd11062">
    <property type="entry name" value="CYP58-like"/>
    <property type="match status" value="1"/>
</dbReference>
<protein>
    <recommendedName>
        <fullName evidence="13">Cytochrome P450</fullName>
    </recommendedName>
</protein>
<evidence type="ECO:0000256" key="7">
    <source>
        <dbReference type="ARBA" id="ARBA00023033"/>
    </source>
</evidence>
<dbReference type="InterPro" id="IPR050121">
    <property type="entry name" value="Cytochrome_P450_monoxygenase"/>
</dbReference>
<evidence type="ECO:0000256" key="5">
    <source>
        <dbReference type="ARBA" id="ARBA00023004"/>
    </source>
</evidence>
<dbReference type="InterPro" id="IPR001128">
    <property type="entry name" value="Cyt_P450"/>
</dbReference>
<accession>A0A8A3P0R5</accession>
<dbReference type="AlphaFoldDB" id="A0A8A3P0R5"/>
<dbReference type="Pfam" id="PF00067">
    <property type="entry name" value="p450"/>
    <property type="match status" value="1"/>
</dbReference>
<keyword evidence="8 9" id="KW-0349">Heme</keyword>
<dbReference type="GO" id="GO:0016705">
    <property type="term" value="F:oxidoreductase activity, acting on paired donors, with incorporation or reduction of molecular oxygen"/>
    <property type="evidence" value="ECO:0007669"/>
    <property type="project" value="InterPro"/>
</dbReference>
<evidence type="ECO:0000256" key="1">
    <source>
        <dbReference type="ARBA" id="ARBA00001971"/>
    </source>
</evidence>
<evidence type="ECO:0000256" key="9">
    <source>
        <dbReference type="RuleBase" id="RU000461"/>
    </source>
</evidence>
<dbReference type="EMBL" id="CP063405">
    <property type="protein sequence ID" value="QSZ30010.1"/>
    <property type="molecule type" value="Genomic_DNA"/>
</dbReference>
<dbReference type="Gene3D" id="1.10.630.10">
    <property type="entry name" value="Cytochrome P450"/>
    <property type="match status" value="1"/>
</dbReference>
<dbReference type="OrthoDB" id="3945418at2759"/>
<dbReference type="PROSITE" id="PS00086">
    <property type="entry name" value="CYTOCHROME_P450"/>
    <property type="match status" value="1"/>
</dbReference>
<gene>
    <name evidence="11" type="ORF">DSL72_004528</name>
</gene>
<keyword evidence="10" id="KW-1133">Transmembrane helix</keyword>
<evidence type="ECO:0000256" key="10">
    <source>
        <dbReference type="SAM" id="Phobius"/>
    </source>
</evidence>
<keyword evidence="10" id="KW-0472">Membrane</keyword>
<evidence type="ECO:0000256" key="6">
    <source>
        <dbReference type="ARBA" id="ARBA00023026"/>
    </source>
</evidence>
<evidence type="ECO:0000256" key="3">
    <source>
        <dbReference type="ARBA" id="ARBA00022723"/>
    </source>
</evidence>
<evidence type="ECO:0000256" key="4">
    <source>
        <dbReference type="ARBA" id="ARBA00023002"/>
    </source>
</evidence>
<keyword evidence="5 8" id="KW-0408">Iron</keyword>
<keyword evidence="12" id="KW-1185">Reference proteome</keyword>
<keyword evidence="4 9" id="KW-0560">Oxidoreductase</keyword>
<dbReference type="Proteomes" id="UP000672032">
    <property type="component" value="Chromosome 1"/>
</dbReference>
<keyword evidence="6" id="KW-0843">Virulence</keyword>
<dbReference type="InterPro" id="IPR002401">
    <property type="entry name" value="Cyt_P450_E_grp-I"/>
</dbReference>
<comment type="similarity">
    <text evidence="2 9">Belongs to the cytochrome P450 family.</text>
</comment>
<dbReference type="GO" id="GO:0004497">
    <property type="term" value="F:monooxygenase activity"/>
    <property type="evidence" value="ECO:0007669"/>
    <property type="project" value="UniProtKB-KW"/>
</dbReference>
<evidence type="ECO:0000313" key="11">
    <source>
        <dbReference type="EMBL" id="QSZ30010.1"/>
    </source>
</evidence>
<dbReference type="PANTHER" id="PTHR24305:SF157">
    <property type="entry name" value="N-ACETYLTRYPTOPHAN 6-HYDROXYLASE IVOC-RELATED"/>
    <property type="match status" value="1"/>
</dbReference>
<dbReference type="GO" id="GO:0005506">
    <property type="term" value="F:iron ion binding"/>
    <property type="evidence" value="ECO:0007669"/>
    <property type="project" value="InterPro"/>
</dbReference>
<dbReference type="SUPFAM" id="SSF48264">
    <property type="entry name" value="Cytochrome P450"/>
    <property type="match status" value="1"/>
</dbReference>
<dbReference type="PANTHER" id="PTHR24305">
    <property type="entry name" value="CYTOCHROME P450"/>
    <property type="match status" value="1"/>
</dbReference>
<reference evidence="11" key="1">
    <citation type="submission" date="2020-10" db="EMBL/GenBank/DDBJ databases">
        <title>Genome Sequence of Monilinia vaccinii-corymbosi Sheds Light on Mummy Berry Disease Infection of Blueberry and Mating Type.</title>
        <authorList>
            <person name="Yow A.G."/>
            <person name="Zhang Y."/>
            <person name="Bansal K."/>
            <person name="Eacker S.M."/>
            <person name="Sullivan S."/>
            <person name="Liachko I."/>
            <person name="Cubeta M.A."/>
            <person name="Rollins J.A."/>
            <person name="Ashrafi H."/>
        </authorList>
    </citation>
    <scope>NUCLEOTIDE SEQUENCE</scope>
    <source>
        <strain evidence="11">RL-1</strain>
    </source>
</reference>
<organism evidence="11 12">
    <name type="scientific">Monilinia vaccinii-corymbosi</name>
    <dbReference type="NCBI Taxonomy" id="61207"/>
    <lineage>
        <taxon>Eukaryota</taxon>
        <taxon>Fungi</taxon>
        <taxon>Dikarya</taxon>
        <taxon>Ascomycota</taxon>
        <taxon>Pezizomycotina</taxon>
        <taxon>Leotiomycetes</taxon>
        <taxon>Helotiales</taxon>
        <taxon>Sclerotiniaceae</taxon>
        <taxon>Monilinia</taxon>
    </lineage>
</organism>